<dbReference type="AlphaFoldDB" id="A0A8C2JM91"/>
<evidence type="ECO:0000313" key="5">
    <source>
        <dbReference type="Ensembl" id="ENSCCRP00020095224.1"/>
    </source>
</evidence>
<dbReference type="Ensembl" id="ENSCCRT00020104104.1">
    <property type="protein sequence ID" value="ENSCCRP00020095224.1"/>
    <property type="gene ID" value="ENSCCRG00020043741.1"/>
</dbReference>
<dbReference type="PANTHER" id="PTHR19854">
    <property type="entry name" value="TRANSDUCIN BETA-LIKE 3"/>
    <property type="match status" value="1"/>
</dbReference>
<dbReference type="PANTHER" id="PTHR19854:SF1">
    <property type="entry name" value="GUANINE NUCLEOTIDE-BINDING PROTEIN SUBUNIT BETA-LIKE PROTEIN 1"/>
    <property type="match status" value="1"/>
</dbReference>
<accession>A0A8C2JM91</accession>
<proteinExistence type="predicted"/>
<evidence type="ECO:0000313" key="6">
    <source>
        <dbReference type="Proteomes" id="UP000694701"/>
    </source>
</evidence>
<dbReference type="Gene3D" id="2.130.10.10">
    <property type="entry name" value="YVTN repeat-like/Quinoprotein amine dehydrogenase"/>
    <property type="match status" value="1"/>
</dbReference>
<dbReference type="InterPro" id="IPR015943">
    <property type="entry name" value="WD40/YVTN_repeat-like_dom_sf"/>
</dbReference>
<evidence type="ECO:0000256" key="4">
    <source>
        <dbReference type="SAM" id="SignalP"/>
    </source>
</evidence>
<dbReference type="PROSITE" id="PS50082">
    <property type="entry name" value="WD_REPEATS_2"/>
    <property type="match status" value="1"/>
</dbReference>
<protein>
    <submittedName>
        <fullName evidence="5">Uncharacterized protein</fullName>
    </submittedName>
</protein>
<evidence type="ECO:0000256" key="2">
    <source>
        <dbReference type="ARBA" id="ARBA00022737"/>
    </source>
</evidence>
<keyword evidence="2" id="KW-0677">Repeat</keyword>
<feature type="signal peptide" evidence="4">
    <location>
        <begin position="1"/>
        <end position="28"/>
    </location>
</feature>
<dbReference type="InterPro" id="IPR001680">
    <property type="entry name" value="WD40_rpt"/>
</dbReference>
<evidence type="ECO:0000256" key="1">
    <source>
        <dbReference type="ARBA" id="ARBA00022574"/>
    </source>
</evidence>
<organism evidence="5 6">
    <name type="scientific">Cyprinus carpio</name>
    <name type="common">Common carp</name>
    <dbReference type="NCBI Taxonomy" id="7962"/>
    <lineage>
        <taxon>Eukaryota</taxon>
        <taxon>Metazoa</taxon>
        <taxon>Chordata</taxon>
        <taxon>Craniata</taxon>
        <taxon>Vertebrata</taxon>
        <taxon>Euteleostomi</taxon>
        <taxon>Actinopterygii</taxon>
        <taxon>Neopterygii</taxon>
        <taxon>Teleostei</taxon>
        <taxon>Ostariophysi</taxon>
        <taxon>Cypriniformes</taxon>
        <taxon>Cyprinidae</taxon>
        <taxon>Cyprininae</taxon>
        <taxon>Cyprinus</taxon>
    </lineage>
</organism>
<dbReference type="PROSITE" id="PS50294">
    <property type="entry name" value="WD_REPEATS_REGION"/>
    <property type="match status" value="1"/>
</dbReference>
<dbReference type="SMART" id="SM00320">
    <property type="entry name" value="WD40"/>
    <property type="match status" value="2"/>
</dbReference>
<name>A0A8C2JM91_CYPCA</name>
<feature type="repeat" description="WD" evidence="3">
    <location>
        <begin position="68"/>
        <end position="107"/>
    </location>
</feature>
<dbReference type="SUPFAM" id="SSF50978">
    <property type="entry name" value="WD40 repeat-like"/>
    <property type="match status" value="1"/>
</dbReference>
<dbReference type="Proteomes" id="UP000694701">
    <property type="component" value="Unplaced"/>
</dbReference>
<evidence type="ECO:0000256" key="3">
    <source>
        <dbReference type="PROSITE-ProRule" id="PRU00221"/>
    </source>
</evidence>
<sequence>CCETRSIIKLTANLLVSHLIFSLRPCIGIPTAPSCICLSRLFWILATAGWDDNIRVFGWKKLKPLAVLQHHTDMVNSVAFSDHQDPPQRLLAAGSKDQRISVWPTLP</sequence>
<keyword evidence="4" id="KW-0732">Signal</keyword>
<feature type="chain" id="PRO_5034761738" evidence="4">
    <location>
        <begin position="29"/>
        <end position="107"/>
    </location>
</feature>
<dbReference type="InterPro" id="IPR036322">
    <property type="entry name" value="WD40_repeat_dom_sf"/>
</dbReference>
<keyword evidence="1 3" id="KW-0853">WD repeat</keyword>
<dbReference type="Pfam" id="PF00400">
    <property type="entry name" value="WD40"/>
    <property type="match status" value="1"/>
</dbReference>
<reference evidence="5" key="1">
    <citation type="submission" date="2025-08" db="UniProtKB">
        <authorList>
            <consortium name="Ensembl"/>
        </authorList>
    </citation>
    <scope>IDENTIFICATION</scope>
</reference>